<comment type="caution">
    <text evidence="1">The sequence shown here is derived from an EMBL/GenBank/DDBJ whole genome shotgun (WGS) entry which is preliminary data.</text>
</comment>
<sequence length="247" mass="25794">MNWTHVSRVQTEGDNHVEEDACGYRGNAVWMIDGATSLLDELDLPGASNPSWYARVLDLAIAESVGPADPRAVLAAALGRVDELGHQLVGAESQRFPSAAVSLVTADDDGGGLHVLSLADCHVVAALNNGEVRHVGEGISEPSASAEQLRQARLDRNTPGGVWVARREPAAAEQARLVSFGPAHTVALASDGAWRAVDLGLVSGPAEFLEAVRTPIGAQELLLTLRSAQEEIGESADDASVLCVALA</sequence>
<dbReference type="Proteomes" id="UP000547458">
    <property type="component" value="Unassembled WGS sequence"/>
</dbReference>
<protein>
    <recommendedName>
        <fullName evidence="3">PPM-type phosphatase domain-containing protein</fullName>
    </recommendedName>
</protein>
<gene>
    <name evidence="1" type="ORF">BJ994_000922</name>
</gene>
<dbReference type="AlphaFoldDB" id="A0A846RS05"/>
<name>A0A846RS05_9MICC</name>
<accession>A0A846RS05</accession>
<evidence type="ECO:0008006" key="3">
    <source>
        <dbReference type="Google" id="ProtNLM"/>
    </source>
</evidence>
<keyword evidence="2" id="KW-1185">Reference proteome</keyword>
<evidence type="ECO:0000313" key="2">
    <source>
        <dbReference type="Proteomes" id="UP000547458"/>
    </source>
</evidence>
<proteinExistence type="predicted"/>
<organism evidence="1 2">
    <name type="scientific">Arthrobacter pigmenti</name>
    <dbReference type="NCBI Taxonomy" id="271432"/>
    <lineage>
        <taxon>Bacteria</taxon>
        <taxon>Bacillati</taxon>
        <taxon>Actinomycetota</taxon>
        <taxon>Actinomycetes</taxon>
        <taxon>Micrococcales</taxon>
        <taxon>Micrococcaceae</taxon>
        <taxon>Arthrobacter</taxon>
    </lineage>
</organism>
<reference evidence="1 2" key="1">
    <citation type="submission" date="2020-03" db="EMBL/GenBank/DDBJ databases">
        <title>Sequencing the genomes of 1000 actinobacteria strains.</title>
        <authorList>
            <person name="Klenk H.-P."/>
        </authorList>
    </citation>
    <scope>NUCLEOTIDE SEQUENCE [LARGE SCALE GENOMIC DNA]</scope>
    <source>
        <strain evidence="1 2">DSM 16403</strain>
    </source>
</reference>
<evidence type="ECO:0000313" key="1">
    <source>
        <dbReference type="EMBL" id="NJC21846.1"/>
    </source>
</evidence>
<dbReference type="EMBL" id="JAATJL010000001">
    <property type="protein sequence ID" value="NJC21846.1"/>
    <property type="molecule type" value="Genomic_DNA"/>
</dbReference>
<dbReference type="RefSeq" id="WP_167991964.1">
    <property type="nucleotide sequence ID" value="NZ_JAATJL010000001.1"/>
</dbReference>